<dbReference type="Gene3D" id="1.10.150.670">
    <property type="entry name" value="Crossover junction endonuclease EME1, DNA-binding domain"/>
    <property type="match status" value="1"/>
</dbReference>
<organism evidence="14 15">
    <name type="scientific">Iphiclides podalirius</name>
    <name type="common">scarce swallowtail</name>
    <dbReference type="NCBI Taxonomy" id="110791"/>
    <lineage>
        <taxon>Eukaryota</taxon>
        <taxon>Metazoa</taxon>
        <taxon>Ecdysozoa</taxon>
        <taxon>Arthropoda</taxon>
        <taxon>Hexapoda</taxon>
        <taxon>Insecta</taxon>
        <taxon>Pterygota</taxon>
        <taxon>Neoptera</taxon>
        <taxon>Endopterygota</taxon>
        <taxon>Lepidoptera</taxon>
        <taxon>Glossata</taxon>
        <taxon>Ditrysia</taxon>
        <taxon>Papilionoidea</taxon>
        <taxon>Papilionidae</taxon>
        <taxon>Papilioninae</taxon>
        <taxon>Iphiclides</taxon>
    </lineage>
</organism>
<feature type="non-terminal residue" evidence="14">
    <location>
        <position position="1"/>
    </location>
</feature>
<keyword evidence="7" id="KW-0378">Hydrolase</keyword>
<sequence length="390" mass="43042">MEISSDDAENSNDSFKNLPPVNIQSSCSASSSNSSSQSSTKISKTKEKNTDDRNNELASKKTSKSVKRNAQNEKLAEKVERKRAKELNKIYKPGECMKYMKIEMHPTFLSKWYAGDVEREVGQAGAKIAPSPALFDTGLVLWKRCVPLKLISNQGQVEMSPSEERCGHGLCVMTASDAVPHILRRGLAGHVRQVSEAADAKLTLVVFGAEDYFKSAPKRTKENKNEVITEMDLEMAITDLLVSTGCDTVLVNQGNELALLIVQSTKAIAEAPYKRSRHEFDDQVDFYMRGDNKKCVAVDKDGNGLSNLWQQMISVLPLCSLETSRALCSNYKTPLALYETLLSVDGVQTIANLGVTRSAVPGSRARRIGPEFARKLHTLFTAEDENTVIE</sequence>
<evidence type="ECO:0000313" key="14">
    <source>
        <dbReference type="EMBL" id="CAH2052583.1"/>
    </source>
</evidence>
<evidence type="ECO:0000256" key="9">
    <source>
        <dbReference type="ARBA" id="ARBA00023172"/>
    </source>
</evidence>
<feature type="region of interest" description="Disordered" evidence="13">
    <location>
        <begin position="1"/>
        <end position="79"/>
    </location>
</feature>
<keyword evidence="9" id="KW-0233">DNA recombination</keyword>
<comment type="subcellular location">
    <subcellularLocation>
        <location evidence="2">Nucleus</location>
    </subcellularLocation>
</comment>
<keyword evidence="3" id="KW-0540">Nuclease</keyword>
<evidence type="ECO:0000256" key="3">
    <source>
        <dbReference type="ARBA" id="ARBA00022722"/>
    </source>
</evidence>
<keyword evidence="4" id="KW-0479">Metal-binding</keyword>
<comment type="cofactor">
    <cofactor evidence="1">
        <name>Mg(2+)</name>
        <dbReference type="ChEBI" id="CHEBI:18420"/>
    </cofactor>
</comment>
<dbReference type="PANTHER" id="PTHR21077:SF5">
    <property type="entry name" value="CROSSOVER JUNCTION ENDONUCLEASE MMS4"/>
    <property type="match status" value="1"/>
</dbReference>
<evidence type="ECO:0008006" key="16">
    <source>
        <dbReference type="Google" id="ProtNLM"/>
    </source>
</evidence>
<evidence type="ECO:0000256" key="11">
    <source>
        <dbReference type="ARBA" id="ARBA00023242"/>
    </source>
</evidence>
<dbReference type="Gene3D" id="3.40.50.10130">
    <property type="match status" value="1"/>
</dbReference>
<evidence type="ECO:0000256" key="7">
    <source>
        <dbReference type="ARBA" id="ARBA00022801"/>
    </source>
</evidence>
<feature type="compositionally biased region" description="Acidic residues" evidence="13">
    <location>
        <begin position="1"/>
        <end position="10"/>
    </location>
</feature>
<evidence type="ECO:0000256" key="12">
    <source>
        <dbReference type="ARBA" id="ARBA00023254"/>
    </source>
</evidence>
<evidence type="ECO:0000256" key="4">
    <source>
        <dbReference type="ARBA" id="ARBA00022723"/>
    </source>
</evidence>
<feature type="compositionally biased region" description="Low complexity" evidence="13">
    <location>
        <begin position="25"/>
        <end position="42"/>
    </location>
</feature>
<keyword evidence="6" id="KW-0227">DNA damage</keyword>
<dbReference type="PANTHER" id="PTHR21077">
    <property type="entry name" value="EME1 PROTEIN"/>
    <property type="match status" value="1"/>
</dbReference>
<protein>
    <recommendedName>
        <fullName evidence="16">Crossover junction endonuclease EME1</fullName>
    </recommendedName>
</protein>
<keyword evidence="12" id="KW-0469">Meiosis</keyword>
<keyword evidence="11" id="KW-0539">Nucleus</keyword>
<evidence type="ECO:0000256" key="6">
    <source>
        <dbReference type="ARBA" id="ARBA00022763"/>
    </source>
</evidence>
<evidence type="ECO:0000256" key="1">
    <source>
        <dbReference type="ARBA" id="ARBA00001946"/>
    </source>
</evidence>
<evidence type="ECO:0000256" key="8">
    <source>
        <dbReference type="ARBA" id="ARBA00022842"/>
    </source>
</evidence>
<proteinExistence type="predicted"/>
<evidence type="ECO:0000313" key="15">
    <source>
        <dbReference type="Proteomes" id="UP000837857"/>
    </source>
</evidence>
<evidence type="ECO:0000256" key="2">
    <source>
        <dbReference type="ARBA" id="ARBA00004123"/>
    </source>
</evidence>
<dbReference type="InterPro" id="IPR033310">
    <property type="entry name" value="Mms4/EME1/EME2"/>
</dbReference>
<keyword evidence="15" id="KW-1185">Reference proteome</keyword>
<name>A0ABN8IIM1_9NEOP</name>
<dbReference type="EMBL" id="OW152832">
    <property type="protein sequence ID" value="CAH2052583.1"/>
    <property type="molecule type" value="Genomic_DNA"/>
</dbReference>
<keyword evidence="10" id="KW-0234">DNA repair</keyword>
<dbReference type="Proteomes" id="UP000837857">
    <property type="component" value="Chromosome 20"/>
</dbReference>
<dbReference type="Pfam" id="PF21292">
    <property type="entry name" value="EME1-MUS81_C"/>
    <property type="match status" value="1"/>
</dbReference>
<keyword evidence="8" id="KW-0460">Magnesium</keyword>
<feature type="compositionally biased region" description="Basic and acidic residues" evidence="13">
    <location>
        <begin position="70"/>
        <end position="79"/>
    </location>
</feature>
<keyword evidence="5" id="KW-0255">Endonuclease</keyword>
<feature type="compositionally biased region" description="Basic and acidic residues" evidence="13">
    <location>
        <begin position="44"/>
        <end position="59"/>
    </location>
</feature>
<evidence type="ECO:0000256" key="10">
    <source>
        <dbReference type="ARBA" id="ARBA00023204"/>
    </source>
</evidence>
<evidence type="ECO:0000256" key="13">
    <source>
        <dbReference type="SAM" id="MobiDB-lite"/>
    </source>
</evidence>
<gene>
    <name evidence="14" type="ORF">IPOD504_LOCUS8291</name>
</gene>
<dbReference type="InterPro" id="IPR042530">
    <property type="entry name" value="EME1/EME2_C"/>
</dbReference>
<evidence type="ECO:0000256" key="5">
    <source>
        <dbReference type="ARBA" id="ARBA00022759"/>
    </source>
</evidence>
<reference evidence="14" key="1">
    <citation type="submission" date="2022-03" db="EMBL/GenBank/DDBJ databases">
        <authorList>
            <person name="Martin H S."/>
        </authorList>
    </citation>
    <scope>NUCLEOTIDE SEQUENCE</scope>
</reference>
<accession>A0ABN8IIM1</accession>